<dbReference type="PROSITE" id="PS51746">
    <property type="entry name" value="PPM_2"/>
    <property type="match status" value="1"/>
</dbReference>
<dbReference type="InterPro" id="IPR001932">
    <property type="entry name" value="PPM-type_phosphatase-like_dom"/>
</dbReference>
<feature type="chain" id="PRO_5035921546" description="PPM-type phosphatase domain-containing protein" evidence="2">
    <location>
        <begin position="27"/>
        <end position="288"/>
    </location>
</feature>
<evidence type="ECO:0000313" key="4">
    <source>
        <dbReference type="EMBL" id="KAF2614581.1"/>
    </source>
</evidence>
<feature type="compositionally biased region" description="Polar residues" evidence="1">
    <location>
        <begin position="84"/>
        <end position="125"/>
    </location>
</feature>
<dbReference type="SUPFAM" id="SSF81606">
    <property type="entry name" value="PP2C-like"/>
    <property type="match status" value="1"/>
</dbReference>
<dbReference type="GO" id="GO:0004722">
    <property type="term" value="F:protein serine/threonine phosphatase activity"/>
    <property type="evidence" value="ECO:0007669"/>
    <property type="project" value="InterPro"/>
</dbReference>
<protein>
    <recommendedName>
        <fullName evidence="3">PPM-type phosphatase domain-containing protein</fullName>
    </recommendedName>
</protein>
<name>A0A8S9M9K5_BRACR</name>
<feature type="domain" description="PPM-type phosphatase" evidence="3">
    <location>
        <begin position="1"/>
        <end position="287"/>
    </location>
</feature>
<dbReference type="CDD" id="cd00143">
    <property type="entry name" value="PP2Cc"/>
    <property type="match status" value="1"/>
</dbReference>
<evidence type="ECO:0000256" key="2">
    <source>
        <dbReference type="SAM" id="SignalP"/>
    </source>
</evidence>
<comment type="caution">
    <text evidence="4">The sequence shown here is derived from an EMBL/GenBank/DDBJ whole genome shotgun (WGS) entry which is preliminary data.</text>
</comment>
<feature type="region of interest" description="Disordered" evidence="1">
    <location>
        <begin position="79"/>
        <end position="134"/>
    </location>
</feature>
<dbReference type="Gene3D" id="3.60.40.10">
    <property type="entry name" value="PPM-type phosphatase domain"/>
    <property type="match status" value="1"/>
</dbReference>
<organism evidence="4">
    <name type="scientific">Brassica cretica</name>
    <name type="common">Mustard</name>
    <dbReference type="NCBI Taxonomy" id="69181"/>
    <lineage>
        <taxon>Eukaryota</taxon>
        <taxon>Viridiplantae</taxon>
        <taxon>Streptophyta</taxon>
        <taxon>Embryophyta</taxon>
        <taxon>Tracheophyta</taxon>
        <taxon>Spermatophyta</taxon>
        <taxon>Magnoliopsida</taxon>
        <taxon>eudicotyledons</taxon>
        <taxon>Gunneridae</taxon>
        <taxon>Pentapetalae</taxon>
        <taxon>rosids</taxon>
        <taxon>malvids</taxon>
        <taxon>Brassicales</taxon>
        <taxon>Brassicaceae</taxon>
        <taxon>Brassiceae</taxon>
        <taxon>Brassica</taxon>
    </lineage>
</organism>
<dbReference type="InterPro" id="IPR015655">
    <property type="entry name" value="PP2C"/>
</dbReference>
<feature type="signal peptide" evidence="2">
    <location>
        <begin position="1"/>
        <end position="26"/>
    </location>
</feature>
<evidence type="ECO:0000259" key="3">
    <source>
        <dbReference type="PROSITE" id="PS51746"/>
    </source>
</evidence>
<dbReference type="SMART" id="SM00332">
    <property type="entry name" value="PP2Cc"/>
    <property type="match status" value="1"/>
</dbReference>
<accession>A0A8S9M9K5</accession>
<dbReference type="AlphaFoldDB" id="A0A8S9M9K5"/>
<dbReference type="Pfam" id="PF00481">
    <property type="entry name" value="PP2C"/>
    <property type="match status" value="1"/>
</dbReference>
<dbReference type="PANTHER" id="PTHR47992">
    <property type="entry name" value="PROTEIN PHOSPHATASE"/>
    <property type="match status" value="1"/>
</dbReference>
<evidence type="ECO:0000256" key="1">
    <source>
        <dbReference type="SAM" id="MobiDB-lite"/>
    </source>
</evidence>
<gene>
    <name evidence="4" type="ORF">F2Q70_00010020</name>
</gene>
<keyword evidence="2" id="KW-0732">Signal</keyword>
<dbReference type="InterPro" id="IPR036457">
    <property type="entry name" value="PPM-type-like_dom_sf"/>
</dbReference>
<proteinExistence type="predicted"/>
<dbReference type="EMBL" id="QGKY02000089">
    <property type="protein sequence ID" value="KAF2614581.1"/>
    <property type="molecule type" value="Genomic_DNA"/>
</dbReference>
<sequence length="288" mass="31444">MVSLPPTGVSTCLTSWLLWNIWTARSLLVFENRQIPATTVVSKACSSGREWLQAQQYQKQQGNSTDILTRSCKLGQSIRKKARSLSTDNNTSVSLDSAQPSSTQTPVPSINSRSPLSTDNTNVPSTDIFHPPSIDIPSPISIDTEPRDMVAPLILVRDNNGDMHDMEGHLRIAAGPDTCLRILASCDRYSQGDVPRVDGQLAVTRAFGDKSLKMHLSSEPYVTMEVIDDDAEFLILASDGLWKVMSNQEAVDSVKGIKDAKSAAKRLAEEAVARKSSDDISVVVVKFQ</sequence>
<reference evidence="4" key="1">
    <citation type="submission" date="2019-12" db="EMBL/GenBank/DDBJ databases">
        <title>Genome sequencing and annotation of Brassica cretica.</title>
        <authorList>
            <person name="Studholme D.J."/>
            <person name="Sarris P.F."/>
        </authorList>
    </citation>
    <scope>NUCLEOTIDE SEQUENCE</scope>
    <source>
        <strain evidence="4">PFS-102/07</strain>
        <tissue evidence="4">Leaf</tissue>
    </source>
</reference>